<dbReference type="Pfam" id="PF09413">
    <property type="entry name" value="DUF2007"/>
    <property type="match status" value="1"/>
</dbReference>
<feature type="domain" description="DUF2007" evidence="1">
    <location>
        <begin position="22"/>
        <end position="87"/>
    </location>
</feature>
<evidence type="ECO:0000313" key="3">
    <source>
        <dbReference type="Proteomes" id="UP000248021"/>
    </source>
</evidence>
<accession>A0A2V3U3D2</accession>
<organism evidence="2 3">
    <name type="scientific">Chelatococcus asaccharovorans</name>
    <dbReference type="NCBI Taxonomy" id="28210"/>
    <lineage>
        <taxon>Bacteria</taxon>
        <taxon>Pseudomonadati</taxon>
        <taxon>Pseudomonadota</taxon>
        <taxon>Alphaproteobacteria</taxon>
        <taxon>Hyphomicrobiales</taxon>
        <taxon>Chelatococcaceae</taxon>
        <taxon>Chelatococcus</taxon>
    </lineage>
</organism>
<keyword evidence="3" id="KW-1185">Reference proteome</keyword>
<dbReference type="AlphaFoldDB" id="A0A2V3U3D2"/>
<dbReference type="InterPro" id="IPR011322">
    <property type="entry name" value="N-reg_PII-like_a/b"/>
</dbReference>
<gene>
    <name evidence="2" type="ORF">C7450_108214</name>
</gene>
<dbReference type="SUPFAM" id="SSF54913">
    <property type="entry name" value="GlnB-like"/>
    <property type="match status" value="1"/>
</dbReference>
<dbReference type="Proteomes" id="UP000248021">
    <property type="component" value="Unassembled WGS sequence"/>
</dbReference>
<dbReference type="InterPro" id="IPR018551">
    <property type="entry name" value="DUF2007"/>
</dbReference>
<reference evidence="2 3" key="1">
    <citation type="submission" date="2018-05" db="EMBL/GenBank/DDBJ databases">
        <title>Genomic Encyclopedia of Type Strains, Phase IV (KMG-IV): sequencing the most valuable type-strain genomes for metagenomic binning, comparative biology and taxonomic classification.</title>
        <authorList>
            <person name="Goeker M."/>
        </authorList>
    </citation>
    <scope>NUCLEOTIDE SEQUENCE [LARGE SCALE GENOMIC DNA]</scope>
    <source>
        <strain evidence="2 3">DSM 6462</strain>
    </source>
</reference>
<evidence type="ECO:0000259" key="1">
    <source>
        <dbReference type="Pfam" id="PF09413"/>
    </source>
</evidence>
<sequence>MDRFAQELDDDRSARTCHKDVMIELIRTNDIVLLGAVEAFLRGAGIHVFVADGYMSALEGSVGALQRRLLVAADAAEEARNLLREAGFGGELRVD</sequence>
<comment type="caution">
    <text evidence="2">The sequence shown here is derived from an EMBL/GenBank/DDBJ whole genome shotgun (WGS) entry which is preliminary data.</text>
</comment>
<name>A0A2V3U3D2_9HYPH</name>
<dbReference type="Gene3D" id="3.30.70.790">
    <property type="entry name" value="UreE, C-terminal domain"/>
    <property type="match status" value="1"/>
</dbReference>
<protein>
    <submittedName>
        <fullName evidence="2">Putative signal transducing protein</fullName>
    </submittedName>
</protein>
<evidence type="ECO:0000313" key="2">
    <source>
        <dbReference type="EMBL" id="PXW56464.1"/>
    </source>
</evidence>
<dbReference type="EMBL" id="QJJK01000008">
    <property type="protein sequence ID" value="PXW56464.1"/>
    <property type="molecule type" value="Genomic_DNA"/>
</dbReference>
<proteinExistence type="predicted"/>